<evidence type="ECO:0000256" key="1">
    <source>
        <dbReference type="SAM" id="MobiDB-lite"/>
    </source>
</evidence>
<evidence type="ECO:0000313" key="2">
    <source>
        <dbReference type="EMBL" id="KAJ0398060.1"/>
    </source>
</evidence>
<dbReference type="Gene3D" id="1.25.10.10">
    <property type="entry name" value="Leucine-rich Repeat Variant"/>
    <property type="match status" value="1"/>
</dbReference>
<protein>
    <submittedName>
        <fullName evidence="2">Uncharacterized protein</fullName>
    </submittedName>
</protein>
<dbReference type="InterPro" id="IPR016024">
    <property type="entry name" value="ARM-type_fold"/>
</dbReference>
<gene>
    <name evidence="2" type="ORF">P43SY_009997</name>
</gene>
<sequence length="325" mass="35170">MSIRDALSTTNKQALRVDPITRSDAYGFAFICLLDDKAVAVLTTEELSPLDDLSHDVLEVALQNAAHEDDWLQQHEAVVTLRQIVVHHPSLLGPPHITRLIPVLVAASDSLRSALSKNALLGLAESLKFLSTEQLRRFLAPLSTKRSASSDSGALLDVLLRRATCEKRFLRDAAVFAVEQAITYQATPELLASAALYADNKSAKVVALASRILAQGLLRLKTTSHSSLQPIVEDRLLLATLCQALASFRVGKDSIARQESLACFCALGELLGKTQLEATLQSALPDQPHDVAAIMGDVFAASQPRSQGGRRGSLRDRVLAGQQER</sequence>
<proteinExistence type="predicted"/>
<evidence type="ECO:0000313" key="3">
    <source>
        <dbReference type="Proteomes" id="UP001209570"/>
    </source>
</evidence>
<dbReference type="SUPFAM" id="SSF48371">
    <property type="entry name" value="ARM repeat"/>
    <property type="match status" value="1"/>
</dbReference>
<name>A0AAD5M858_PYTIN</name>
<dbReference type="AlphaFoldDB" id="A0AAD5M858"/>
<reference evidence="2" key="1">
    <citation type="submission" date="2021-12" db="EMBL/GenBank/DDBJ databases">
        <title>Prjna785345.</title>
        <authorList>
            <person name="Rujirawat T."/>
            <person name="Krajaejun T."/>
        </authorList>
    </citation>
    <scope>NUCLEOTIDE SEQUENCE</scope>
    <source>
        <strain evidence="2">Pi057C3</strain>
    </source>
</reference>
<comment type="caution">
    <text evidence="2">The sequence shown here is derived from an EMBL/GenBank/DDBJ whole genome shotgun (WGS) entry which is preliminary data.</text>
</comment>
<feature type="compositionally biased region" description="Basic and acidic residues" evidence="1">
    <location>
        <begin position="313"/>
        <end position="325"/>
    </location>
</feature>
<accession>A0AAD5M858</accession>
<feature type="region of interest" description="Disordered" evidence="1">
    <location>
        <begin position="303"/>
        <end position="325"/>
    </location>
</feature>
<dbReference type="EMBL" id="JAKCXM010000229">
    <property type="protein sequence ID" value="KAJ0398060.1"/>
    <property type="molecule type" value="Genomic_DNA"/>
</dbReference>
<organism evidence="2 3">
    <name type="scientific">Pythium insidiosum</name>
    <name type="common">Pythiosis disease agent</name>
    <dbReference type="NCBI Taxonomy" id="114742"/>
    <lineage>
        <taxon>Eukaryota</taxon>
        <taxon>Sar</taxon>
        <taxon>Stramenopiles</taxon>
        <taxon>Oomycota</taxon>
        <taxon>Peronosporomycetes</taxon>
        <taxon>Pythiales</taxon>
        <taxon>Pythiaceae</taxon>
        <taxon>Pythium</taxon>
    </lineage>
</organism>
<dbReference type="Proteomes" id="UP001209570">
    <property type="component" value="Unassembled WGS sequence"/>
</dbReference>
<keyword evidence="3" id="KW-1185">Reference proteome</keyword>
<dbReference type="InterPro" id="IPR011989">
    <property type="entry name" value="ARM-like"/>
</dbReference>